<dbReference type="Pfam" id="PF04879">
    <property type="entry name" value="Molybdop_Fe4S4"/>
    <property type="match status" value="1"/>
</dbReference>
<evidence type="ECO:0000256" key="13">
    <source>
        <dbReference type="ARBA" id="ARBA00023075"/>
    </source>
</evidence>
<dbReference type="SUPFAM" id="SSF54862">
    <property type="entry name" value="4Fe-4S ferredoxins"/>
    <property type="match status" value="1"/>
</dbReference>
<dbReference type="KEGG" id="mya:MORIYA_1337"/>
<dbReference type="SMART" id="SM00929">
    <property type="entry name" value="NADH-G_4Fe-4S_3"/>
    <property type="match status" value="1"/>
</dbReference>
<dbReference type="InterPro" id="IPR017900">
    <property type="entry name" value="4Fe4S_Fe_S_CS"/>
</dbReference>
<dbReference type="Pfam" id="PF13510">
    <property type="entry name" value="Fer2_4"/>
    <property type="match status" value="1"/>
</dbReference>
<evidence type="ECO:0000256" key="2">
    <source>
        <dbReference type="ARBA" id="ARBA00004370"/>
    </source>
</evidence>
<dbReference type="FunFam" id="3.10.20.740:FF:000004">
    <property type="entry name" value="NADH-quinone oxidoreductase"/>
    <property type="match status" value="1"/>
</dbReference>
<keyword evidence="13" id="KW-0830">Ubiquinone</keyword>
<dbReference type="PANTHER" id="PTHR43105">
    <property type="entry name" value="RESPIRATORY NITRATE REDUCTASE"/>
    <property type="match status" value="1"/>
</dbReference>
<evidence type="ECO:0000256" key="16">
    <source>
        <dbReference type="ARBA" id="ARBA00031577"/>
    </source>
</evidence>
<evidence type="ECO:0000256" key="4">
    <source>
        <dbReference type="ARBA" id="ARBA00019902"/>
    </source>
</evidence>
<name>A0A330LUX1_9GAMM</name>
<evidence type="ECO:0000256" key="6">
    <source>
        <dbReference type="ARBA" id="ARBA00022714"/>
    </source>
</evidence>
<keyword evidence="10" id="KW-0408">Iron</keyword>
<evidence type="ECO:0000256" key="10">
    <source>
        <dbReference type="ARBA" id="ARBA00023004"/>
    </source>
</evidence>
<dbReference type="Gene3D" id="3.30.70.20">
    <property type="match status" value="1"/>
</dbReference>
<evidence type="ECO:0000256" key="8">
    <source>
        <dbReference type="ARBA" id="ARBA00022723"/>
    </source>
</evidence>
<keyword evidence="5" id="KW-0004">4Fe-4S</keyword>
<evidence type="ECO:0000256" key="17">
    <source>
        <dbReference type="ARBA" id="ARBA00032783"/>
    </source>
</evidence>
<keyword evidence="9" id="KW-1278">Translocase</keyword>
<feature type="domain" description="4Fe-4S ferredoxin-type" evidence="22">
    <location>
        <begin position="139"/>
        <end position="168"/>
    </location>
</feature>
<dbReference type="GO" id="GO:0016020">
    <property type="term" value="C:membrane"/>
    <property type="evidence" value="ECO:0007669"/>
    <property type="project" value="UniProtKB-SubCell"/>
</dbReference>
<evidence type="ECO:0000256" key="19">
    <source>
        <dbReference type="ARBA" id="ARBA00047712"/>
    </source>
</evidence>
<comment type="subcellular location">
    <subcellularLocation>
        <location evidence="2">Membrane</location>
    </subcellularLocation>
</comment>
<evidence type="ECO:0000256" key="15">
    <source>
        <dbReference type="ARBA" id="ARBA00026021"/>
    </source>
</evidence>
<dbReference type="EMBL" id="LS483250">
    <property type="protein sequence ID" value="SQD77815.1"/>
    <property type="molecule type" value="Genomic_DNA"/>
</dbReference>
<keyword evidence="25" id="KW-0560">Oxidoreductase</keyword>
<dbReference type="PROSITE" id="PS51379">
    <property type="entry name" value="4FE4S_FER_2"/>
    <property type="match status" value="2"/>
</dbReference>
<dbReference type="InterPro" id="IPR054351">
    <property type="entry name" value="NADH_UbQ_OxRdtase_ferredoxin"/>
</dbReference>
<dbReference type="Pfam" id="PF10588">
    <property type="entry name" value="NADH-G_4Fe-4S_3"/>
    <property type="match status" value="1"/>
</dbReference>
<keyword evidence="6" id="KW-0001">2Fe-2S</keyword>
<dbReference type="PANTHER" id="PTHR43105:SF10">
    <property type="entry name" value="NADH-QUINONE OXIDOREDUCTASE SUBUNIT G"/>
    <property type="match status" value="1"/>
</dbReference>
<dbReference type="SUPFAM" id="SSF54292">
    <property type="entry name" value="2Fe-2S ferredoxin-like"/>
    <property type="match status" value="1"/>
</dbReference>
<dbReference type="InterPro" id="IPR036010">
    <property type="entry name" value="2Fe-2S_ferredoxin-like_sf"/>
</dbReference>
<evidence type="ECO:0000259" key="21">
    <source>
        <dbReference type="PROSITE" id="PS51085"/>
    </source>
</evidence>
<evidence type="ECO:0000259" key="24">
    <source>
        <dbReference type="PROSITE" id="PS51839"/>
    </source>
</evidence>
<dbReference type="InterPro" id="IPR010228">
    <property type="entry name" value="NADH_UbQ_OxRdtase_Gsu"/>
</dbReference>
<dbReference type="PROSITE" id="PS51085">
    <property type="entry name" value="2FE2S_FER_2"/>
    <property type="match status" value="1"/>
</dbReference>
<comment type="cofactor">
    <cofactor evidence="18">
        <name>[2Fe-2S] cluster</name>
        <dbReference type="ChEBI" id="CHEBI:190135"/>
    </cofactor>
</comment>
<dbReference type="GO" id="GO:0003954">
    <property type="term" value="F:NADH dehydrogenase activity"/>
    <property type="evidence" value="ECO:0007669"/>
    <property type="project" value="TreeGrafter"/>
</dbReference>
<dbReference type="Pfam" id="PF22117">
    <property type="entry name" value="Fer4_Nqo3"/>
    <property type="match status" value="1"/>
</dbReference>
<evidence type="ECO:0000256" key="5">
    <source>
        <dbReference type="ARBA" id="ARBA00022485"/>
    </source>
</evidence>
<dbReference type="InterPro" id="IPR019574">
    <property type="entry name" value="NADH_UbQ_OxRdtase_Gsu_4Fe4S-bd"/>
</dbReference>
<evidence type="ECO:0000256" key="9">
    <source>
        <dbReference type="ARBA" id="ARBA00022967"/>
    </source>
</evidence>
<dbReference type="Gene3D" id="2.20.25.90">
    <property type="entry name" value="ADC-like domains"/>
    <property type="match status" value="1"/>
</dbReference>
<dbReference type="InterPro" id="IPR001041">
    <property type="entry name" value="2Fe-2S_ferredoxin-type"/>
</dbReference>
<comment type="subunit">
    <text evidence="15">Composed of 13 different subunits. Subunits NuoCD, E, F, and G constitute the peripheral sector of the complex.</text>
</comment>
<dbReference type="InterPro" id="IPR006656">
    <property type="entry name" value="Mopterin_OxRdtase"/>
</dbReference>
<dbReference type="Gene3D" id="3.40.228.10">
    <property type="entry name" value="Dimethylsulfoxide Reductase, domain 2"/>
    <property type="match status" value="1"/>
</dbReference>
<dbReference type="Gene3D" id="3.10.20.740">
    <property type="match status" value="1"/>
</dbReference>
<evidence type="ECO:0000256" key="12">
    <source>
        <dbReference type="ARBA" id="ARBA00023027"/>
    </source>
</evidence>
<evidence type="ECO:0000256" key="11">
    <source>
        <dbReference type="ARBA" id="ARBA00023014"/>
    </source>
</evidence>
<dbReference type="GO" id="GO:0051539">
    <property type="term" value="F:4 iron, 4 sulfur cluster binding"/>
    <property type="evidence" value="ECO:0007669"/>
    <property type="project" value="UniProtKB-KW"/>
</dbReference>
<evidence type="ECO:0000256" key="3">
    <source>
        <dbReference type="ARBA" id="ARBA00005404"/>
    </source>
</evidence>
<dbReference type="Proteomes" id="UP000250163">
    <property type="component" value="Chromosome MORIYA"/>
</dbReference>
<dbReference type="NCBIfam" id="TIGR01973">
    <property type="entry name" value="NuoG"/>
    <property type="match status" value="1"/>
</dbReference>
<feature type="domain" description="4Fe-4S Mo/W bis-MGD-type" evidence="23">
    <location>
        <begin position="217"/>
        <end position="273"/>
    </location>
</feature>
<dbReference type="InterPro" id="IPR000283">
    <property type="entry name" value="NADH_UbQ_OxRdtase_75kDa_su_CS"/>
</dbReference>
<feature type="domain" description="4Fe-4S ferredoxin-type" evidence="22">
    <location>
        <begin position="176"/>
        <end position="208"/>
    </location>
</feature>
<comment type="catalytic activity">
    <reaction evidence="19">
        <text>a quinone + NADH + 5 H(+)(in) = a quinol + NAD(+) + 4 H(+)(out)</text>
        <dbReference type="Rhea" id="RHEA:57888"/>
        <dbReference type="ChEBI" id="CHEBI:15378"/>
        <dbReference type="ChEBI" id="CHEBI:24646"/>
        <dbReference type="ChEBI" id="CHEBI:57540"/>
        <dbReference type="ChEBI" id="CHEBI:57945"/>
        <dbReference type="ChEBI" id="CHEBI:132124"/>
    </reaction>
</comment>
<dbReference type="PROSITE" id="PS51839">
    <property type="entry name" value="4FE4S_HC3"/>
    <property type="match status" value="1"/>
</dbReference>
<keyword evidence="7" id="KW-0874">Quinone</keyword>
<keyword evidence="11" id="KW-0411">Iron-sulfur</keyword>
<protein>
    <recommendedName>
        <fullName evidence="4">NADH-quinone oxidoreductase subunit G</fullName>
    </recommendedName>
    <alternativeName>
        <fullName evidence="16">NADH dehydrogenase I subunit G</fullName>
    </alternativeName>
    <alternativeName>
        <fullName evidence="17">NDH-1 subunit G</fullName>
    </alternativeName>
</protein>
<keyword evidence="8" id="KW-0479">Metal-binding</keyword>
<keyword evidence="26" id="KW-1185">Reference proteome</keyword>
<gene>
    <name evidence="25" type="primary">nuoG</name>
    <name evidence="25" type="ORF">MORIYA_1337</name>
</gene>
<evidence type="ECO:0000259" key="23">
    <source>
        <dbReference type="PROSITE" id="PS51669"/>
    </source>
</evidence>
<feature type="domain" description="4Fe-4S His(Cys)3-ligated-type" evidence="24">
    <location>
        <begin position="78"/>
        <end position="117"/>
    </location>
</feature>
<dbReference type="OrthoDB" id="9810782at2"/>
<evidence type="ECO:0000256" key="14">
    <source>
        <dbReference type="ARBA" id="ARBA00023136"/>
    </source>
</evidence>
<evidence type="ECO:0000256" key="7">
    <source>
        <dbReference type="ARBA" id="ARBA00022719"/>
    </source>
</evidence>
<reference evidence="26" key="1">
    <citation type="submission" date="2018-05" db="EMBL/GenBank/DDBJ databases">
        <authorList>
            <person name="Cea G.-C."/>
            <person name="William W."/>
        </authorList>
    </citation>
    <scope>NUCLEOTIDE SEQUENCE [LARGE SCALE GENOMIC DNA]</scope>
    <source>
        <strain evidence="26">DB21MT 5</strain>
    </source>
</reference>
<dbReference type="GO" id="GO:0008137">
    <property type="term" value="F:NADH dehydrogenase (ubiquinone) activity"/>
    <property type="evidence" value="ECO:0007669"/>
    <property type="project" value="InterPro"/>
</dbReference>
<dbReference type="Pfam" id="PF00384">
    <property type="entry name" value="Molybdopterin"/>
    <property type="match status" value="1"/>
</dbReference>
<evidence type="ECO:0000259" key="22">
    <source>
        <dbReference type="PROSITE" id="PS51379"/>
    </source>
</evidence>
<evidence type="ECO:0000256" key="1">
    <source>
        <dbReference type="ARBA" id="ARBA00001966"/>
    </source>
</evidence>
<dbReference type="PROSITE" id="PS00198">
    <property type="entry name" value="4FE4S_FER_1"/>
    <property type="match status" value="1"/>
</dbReference>
<sequence>MISFKINGQDMEVEAGTTILNAARACTIEIPTFCYQDRLSILASCRMCLIEIEGRPKLEPACATVVSEGMAVLTHSEKVVASREDMLEILLANHPLDCPVCDKSGECELQDTVFEYGKGDSRLVDPKRVFRIDDIQLNNVITFNANRCIQCQRCVRVCEEVVGDVALGTMERGLDSEITGVGNSLKDCSHCGNCIEVCPVGALMSTPYRYKARPWDLEKFETTCGLCGTGCSMTIETREGKLARVKSQYETGINGELLCAKGRFGFDFIDGGQRIAQPMLRKNDVLTPVSWSEALNFISNRAQNILNSNGHIKGLISARQTNETAFMFQKLMRKVFQSADIHASCRFSGLNLQPETSDILKNLLTQTYSRQPLTELLKSDCILLLGANVSDENPVSGYLIRQHKRDNHNHLLLTSSRPCALDDIATEKLRLLPGNEAALLSALFSTQISVQLPGITAELDVEHNKRMSDFVRAGKAILEQANSVTLLIGTEFMRSQQAKNCLLWIEETAQRLQQQGKQVFVQFLFDRPNQLGLWFMGCLPDLHNDQSGLQKYDPESVPDMFYVVDADPLTDCAAGDPLEQAALKTPCLIIQTAFMTDSAQQAMVVLPAPSYGEEDGSYTNNETRVQKVRKIRPSIPEILSNATIFARLASALNTNIGPISVAQILSRIKQEVEGYQELKEDVILGPELNDYGLTTAPPAVKVTAPAIKAPTVVYLDRKNYKLITGDNLFRSGKLTAQSKNLSGLGHDAYVEMNPGADYDEQQDYQVILTRGNTSYSAPLKINRAFPDKLLYIPEGQLSSLENKIITAAEYPCTVEVEIKVLNVANED</sequence>
<dbReference type="PROSITE" id="PS00641">
    <property type="entry name" value="COMPLEX1_75K_1"/>
    <property type="match status" value="1"/>
</dbReference>
<dbReference type="PROSITE" id="PS00642">
    <property type="entry name" value="COMPLEX1_75K_2"/>
    <property type="match status" value="1"/>
</dbReference>
<evidence type="ECO:0000256" key="20">
    <source>
        <dbReference type="RuleBase" id="RU004523"/>
    </source>
</evidence>
<dbReference type="GO" id="GO:0051537">
    <property type="term" value="F:2 iron, 2 sulfur cluster binding"/>
    <property type="evidence" value="ECO:0007669"/>
    <property type="project" value="UniProtKB-KW"/>
</dbReference>
<dbReference type="InterPro" id="IPR050123">
    <property type="entry name" value="Prok_molybdopt-oxidoreductase"/>
</dbReference>
<accession>A0A330LUX1</accession>
<dbReference type="InterPro" id="IPR017896">
    <property type="entry name" value="4Fe4S_Fe-S-bd"/>
</dbReference>
<dbReference type="InterPro" id="IPR006963">
    <property type="entry name" value="Mopterin_OxRdtase_4Fe-4S_dom"/>
</dbReference>
<dbReference type="PROSITE" id="PS51669">
    <property type="entry name" value="4FE4S_MOW_BIS_MGD"/>
    <property type="match status" value="1"/>
</dbReference>
<dbReference type="GO" id="GO:0046872">
    <property type="term" value="F:metal ion binding"/>
    <property type="evidence" value="ECO:0007669"/>
    <property type="project" value="UniProtKB-KW"/>
</dbReference>
<comment type="similarity">
    <text evidence="3 20">Belongs to the complex I 75 kDa subunit family.</text>
</comment>
<dbReference type="GO" id="GO:0048038">
    <property type="term" value="F:quinone binding"/>
    <property type="evidence" value="ECO:0007669"/>
    <property type="project" value="UniProtKB-KW"/>
</dbReference>
<dbReference type="SMART" id="SM00926">
    <property type="entry name" value="Molybdop_Fe4S4"/>
    <property type="match status" value="1"/>
</dbReference>
<evidence type="ECO:0000256" key="18">
    <source>
        <dbReference type="ARBA" id="ARBA00034078"/>
    </source>
</evidence>
<dbReference type="FunFam" id="3.30.70.20:FF:000002">
    <property type="entry name" value="NADH-ubiquinone oxidoreductase 75 kDa subunit"/>
    <property type="match status" value="1"/>
</dbReference>
<dbReference type="AlphaFoldDB" id="A0A330LUX1"/>
<dbReference type="SUPFAM" id="SSF53706">
    <property type="entry name" value="Formate dehydrogenase/DMSO reductase, domains 1-3"/>
    <property type="match status" value="1"/>
</dbReference>
<dbReference type="GO" id="GO:0042773">
    <property type="term" value="P:ATP synthesis coupled electron transport"/>
    <property type="evidence" value="ECO:0007669"/>
    <property type="project" value="InterPro"/>
</dbReference>
<keyword evidence="12" id="KW-0520">NAD</keyword>
<evidence type="ECO:0000313" key="26">
    <source>
        <dbReference type="Proteomes" id="UP000250163"/>
    </source>
</evidence>
<comment type="cofactor">
    <cofactor evidence="1">
        <name>[4Fe-4S] cluster</name>
        <dbReference type="ChEBI" id="CHEBI:49883"/>
    </cofactor>
</comment>
<feature type="domain" description="2Fe-2S ferredoxin-type" evidence="21">
    <location>
        <begin position="1"/>
        <end position="78"/>
    </location>
</feature>
<dbReference type="Gene3D" id="3.40.50.740">
    <property type="match status" value="2"/>
</dbReference>
<dbReference type="RefSeq" id="WP_112713608.1">
    <property type="nucleotide sequence ID" value="NZ_LS483250.1"/>
</dbReference>
<organism evidence="25 26">
    <name type="scientific">Moritella yayanosii</name>
    <dbReference type="NCBI Taxonomy" id="69539"/>
    <lineage>
        <taxon>Bacteria</taxon>
        <taxon>Pseudomonadati</taxon>
        <taxon>Pseudomonadota</taxon>
        <taxon>Gammaproteobacteria</taxon>
        <taxon>Alteromonadales</taxon>
        <taxon>Moritellaceae</taxon>
        <taxon>Moritella</taxon>
    </lineage>
</organism>
<dbReference type="CDD" id="cd00207">
    <property type="entry name" value="fer2"/>
    <property type="match status" value="1"/>
</dbReference>
<proteinExistence type="inferred from homology"/>
<keyword evidence="14" id="KW-0472">Membrane</keyword>
<evidence type="ECO:0000313" key="25">
    <source>
        <dbReference type="EMBL" id="SQD77815.1"/>
    </source>
</evidence>